<dbReference type="AlphaFoldDB" id="A0A8F4KJ78"/>
<geneLocation type="plasmid" evidence="2 3">
    <name>pl1WSM5005</name>
</geneLocation>
<name>A0A8F4KJ78_9BURK</name>
<dbReference type="Proteomes" id="UP000179860">
    <property type="component" value="Plasmid pl1WSM5005"/>
</dbReference>
<evidence type="ECO:0000256" key="1">
    <source>
        <dbReference type="SAM" id="SignalP"/>
    </source>
</evidence>
<evidence type="ECO:0000313" key="2">
    <source>
        <dbReference type="EMBL" id="QXE07347.1"/>
    </source>
</evidence>
<keyword evidence="2" id="KW-0614">Plasmid</keyword>
<dbReference type="EMBL" id="CP017563">
    <property type="protein sequence ID" value="QXE07347.1"/>
    <property type="molecule type" value="Genomic_DNA"/>
</dbReference>
<dbReference type="RefSeq" id="WP_231337660.1">
    <property type="nucleotide sequence ID" value="NZ_CP017563.2"/>
</dbReference>
<keyword evidence="3" id="KW-1185">Reference proteome</keyword>
<evidence type="ECO:0000313" key="3">
    <source>
        <dbReference type="Proteomes" id="UP000179860"/>
    </source>
</evidence>
<protein>
    <submittedName>
        <fullName evidence="2">Uncharacterized protein</fullName>
    </submittedName>
</protein>
<feature type="signal peptide" evidence="1">
    <location>
        <begin position="1"/>
        <end position="30"/>
    </location>
</feature>
<gene>
    <name evidence="2" type="ORF">BJG93_36395</name>
</gene>
<organism evidence="2 3">
    <name type="scientific">Paraburkholderia sprentiae WSM5005</name>
    <dbReference type="NCBI Taxonomy" id="754502"/>
    <lineage>
        <taxon>Bacteria</taxon>
        <taxon>Pseudomonadati</taxon>
        <taxon>Pseudomonadota</taxon>
        <taxon>Betaproteobacteria</taxon>
        <taxon>Burkholderiales</taxon>
        <taxon>Burkholderiaceae</taxon>
        <taxon>Paraburkholderia</taxon>
    </lineage>
</organism>
<reference evidence="2" key="1">
    <citation type="submission" date="2016-09" db="EMBL/GenBank/DDBJ databases">
        <title>The Complete Genome of Burkholderia sprentiae wsm5005.</title>
        <authorList>
            <person name="De Meyer S."/>
            <person name="Wang P."/>
            <person name="Terpolilli J."/>
        </authorList>
    </citation>
    <scope>NUCLEOTIDE SEQUENCE [LARGE SCALE GENOMIC DNA]</scope>
    <source>
        <strain evidence="2">WSM5005</strain>
    </source>
</reference>
<accession>A0A8F4KJ78</accession>
<proteinExistence type="predicted"/>
<sequence length="253" mass="27732">MTRDKLMARNSAKRMSALLCLTFIAMTGVAKENRIEFSNRSALVFSAPLKGKLHEKFGFGWTKATYRGATGEQVDLFPMEAFTVGGVIFQGPYAPQISPSGRYAVLDILRAGIVDPGPNGKPEPETRQYCPVLDTDTGCVVSVQSGDLCGGSWDQRKDLWVVPGYGGDSNKAMLDYQFQNVNIVWREYLAANAKTFRYTLNNALVSNLGVTNLMACQPPAADNLDAYAAMARQLRNDGNFSDASYIDKKLGMK</sequence>
<dbReference type="KEGG" id="pspw:BJG93_36395"/>
<feature type="chain" id="PRO_5034969366" evidence="1">
    <location>
        <begin position="31"/>
        <end position="253"/>
    </location>
</feature>
<keyword evidence="1" id="KW-0732">Signal</keyword>